<evidence type="ECO:0000256" key="1">
    <source>
        <dbReference type="ARBA" id="ARBA00004196"/>
    </source>
</evidence>
<dbReference type="Proteomes" id="UP000054874">
    <property type="component" value="Unassembled WGS sequence"/>
</dbReference>
<evidence type="ECO:0000256" key="2">
    <source>
        <dbReference type="SAM" id="MobiDB-lite"/>
    </source>
</evidence>
<evidence type="ECO:0000256" key="3">
    <source>
        <dbReference type="SAM" id="Phobius"/>
    </source>
</evidence>
<keyword evidence="3" id="KW-0472">Membrane</keyword>
<dbReference type="OrthoDB" id="1864184at2"/>
<reference evidence="5 6" key="1">
    <citation type="submission" date="2015-11" db="EMBL/GenBank/DDBJ databases">
        <title>Butyribacter intestini gen. nov., sp. nov., a butyric acid-producing bacterium of the family Lachnospiraceae isolated from the human faeces.</title>
        <authorList>
            <person name="Zou Y."/>
            <person name="Xue W."/>
            <person name="Luo G."/>
            <person name="Lv M."/>
        </authorList>
    </citation>
    <scope>NUCLEOTIDE SEQUENCE [LARGE SCALE GENOMIC DNA]</scope>
    <source>
        <strain evidence="5 6">ACET-33324</strain>
    </source>
</reference>
<keyword evidence="6" id="KW-1185">Reference proteome</keyword>
<dbReference type="GO" id="GO:0030313">
    <property type="term" value="C:cell envelope"/>
    <property type="evidence" value="ECO:0007669"/>
    <property type="project" value="UniProtKB-SubCell"/>
</dbReference>
<dbReference type="InterPro" id="IPR013378">
    <property type="entry name" value="InlB-like_B-rpt"/>
</dbReference>
<comment type="subcellular location">
    <subcellularLocation>
        <location evidence="1">Cell envelope</location>
    </subcellularLocation>
</comment>
<keyword evidence="4" id="KW-0732">Signal</keyword>
<organism evidence="5 6">
    <name type="scientific">Acetivibrio ethanolgignens</name>
    <dbReference type="NCBI Taxonomy" id="290052"/>
    <lineage>
        <taxon>Bacteria</taxon>
        <taxon>Bacillati</taxon>
        <taxon>Bacillota</taxon>
        <taxon>Clostridia</taxon>
        <taxon>Eubacteriales</taxon>
        <taxon>Oscillospiraceae</taxon>
        <taxon>Acetivibrio</taxon>
    </lineage>
</organism>
<dbReference type="RefSeq" id="WP_058353351.1">
    <property type="nucleotide sequence ID" value="NZ_CABMMD010000174.1"/>
</dbReference>
<evidence type="ECO:0000313" key="6">
    <source>
        <dbReference type="Proteomes" id="UP000054874"/>
    </source>
</evidence>
<feature type="compositionally biased region" description="Acidic residues" evidence="2">
    <location>
        <begin position="443"/>
        <end position="463"/>
    </location>
</feature>
<feature type="chain" id="PRO_5006894168" description="SHIRT domain-containing protein" evidence="4">
    <location>
        <begin position="35"/>
        <end position="506"/>
    </location>
</feature>
<accession>A0A0V8QDV2</accession>
<proteinExistence type="predicted"/>
<feature type="transmembrane region" description="Helical" evidence="3">
    <location>
        <begin position="486"/>
        <end position="505"/>
    </location>
</feature>
<feature type="compositionally biased region" description="Low complexity" evidence="2">
    <location>
        <begin position="398"/>
        <end position="416"/>
    </location>
</feature>
<dbReference type="STRING" id="290052.ASU35_13135"/>
<dbReference type="EMBL" id="LNAM01000174">
    <property type="protein sequence ID" value="KSV58422.1"/>
    <property type="molecule type" value="Genomic_DNA"/>
</dbReference>
<feature type="signal peptide" evidence="4">
    <location>
        <begin position="1"/>
        <end position="34"/>
    </location>
</feature>
<dbReference type="InterPro" id="IPR042229">
    <property type="entry name" value="Listeria/Bacterioides_rpt_sf"/>
</dbReference>
<gene>
    <name evidence="5" type="ORF">ASU35_13135</name>
</gene>
<dbReference type="AlphaFoldDB" id="A0A0V8QDV2"/>
<evidence type="ECO:0000256" key="4">
    <source>
        <dbReference type="SAM" id="SignalP"/>
    </source>
</evidence>
<dbReference type="Gene3D" id="2.60.40.4270">
    <property type="entry name" value="Listeria-Bacteroides repeat domain"/>
    <property type="match status" value="1"/>
</dbReference>
<keyword evidence="3" id="KW-1133">Transmembrane helix</keyword>
<comment type="caution">
    <text evidence="5">The sequence shown here is derived from an EMBL/GenBank/DDBJ whole genome shotgun (WGS) entry which is preliminary data.</text>
</comment>
<dbReference type="Pfam" id="PF09479">
    <property type="entry name" value="Flg_new"/>
    <property type="match status" value="1"/>
</dbReference>
<evidence type="ECO:0000313" key="5">
    <source>
        <dbReference type="EMBL" id="KSV58422.1"/>
    </source>
</evidence>
<sequence>MRWTRIKGFLSSRMIAVLLAFLVALGTFPNMAFASEEEKLTTVYVYVKPEGQTGTINGHGYFTVGYITLALPFENIWEYSSTKGDKTLEQYQDKVNEAVKELNYEHNEWLRNCNIEWYTLHISDGADNYVSSGTPAWHLDGKVKAEELPELYSVTYDANNGSGKRYNDINMYTKSSLVTVMANDAVGFTADNRYKFIGWSTQKEAGGKLYSPGEVFAIEGETTLYAQWEEKKMARVTVRHQYFDLSDPEKSVAGKGYIEENKKEIPVGELFSTEFVYEFDGKTDWKVKQYQGKEAGYDVTVNIAKGTNGDKWDKPLYSVERSESGKPLTISFTPTEDESILEYDILLSYERGTKPEEPVQPKPEEPKAPEASVQPKPEEPKAPEASVQPKPEEPKAPEIPFIPSTPTAPTAPTVPTENNGTTEITDTEVPLTEVPEKKTDTIEIVDEEVPLTDTPDEKEADEDASAKEIGEEEVPLSDVPKTGDSVVIYCFAFLVSFGGLVFMVLI</sequence>
<feature type="compositionally biased region" description="Basic and acidic residues" evidence="2">
    <location>
        <begin position="354"/>
        <end position="368"/>
    </location>
</feature>
<evidence type="ECO:0008006" key="7">
    <source>
        <dbReference type="Google" id="ProtNLM"/>
    </source>
</evidence>
<feature type="region of interest" description="Disordered" evidence="2">
    <location>
        <begin position="354"/>
        <end position="478"/>
    </location>
</feature>
<protein>
    <recommendedName>
        <fullName evidence="7">SHIRT domain-containing protein</fullName>
    </recommendedName>
</protein>
<keyword evidence="3" id="KW-0812">Transmembrane</keyword>
<name>A0A0V8QDV2_9FIRM</name>